<reference key="1">
    <citation type="submission" date="2010-11" db="EMBL/GenBank/DDBJ databases">
        <title>The complete genome of Paludibacter propionicigenes DSM 17365.</title>
        <authorList>
            <consortium name="US DOE Joint Genome Institute (JGI-PGF)"/>
            <person name="Lucas S."/>
            <person name="Copeland A."/>
            <person name="Lapidus A."/>
            <person name="Bruce D."/>
            <person name="Goodwin L."/>
            <person name="Pitluck S."/>
            <person name="Kyrpides N."/>
            <person name="Mavromatis K."/>
            <person name="Ivanova N."/>
            <person name="Munk A.C."/>
            <person name="Brettin T."/>
            <person name="Detter J.C."/>
            <person name="Han C."/>
            <person name="Tapia R."/>
            <person name="Land M."/>
            <person name="Hauser L."/>
            <person name="Markowitz V."/>
            <person name="Cheng J.-F."/>
            <person name="Hugenholtz P."/>
            <person name="Woyke T."/>
            <person name="Wu D."/>
            <person name="Gronow S."/>
            <person name="Wellnitz S."/>
            <person name="Brambilla E."/>
            <person name="Klenk H.-P."/>
            <person name="Eisen J.A."/>
        </authorList>
    </citation>
    <scope>NUCLEOTIDE SEQUENCE</scope>
    <source>
        <strain>WB4</strain>
    </source>
</reference>
<dbReference type="RefSeq" id="WP_013445220.1">
    <property type="nucleotide sequence ID" value="NC_014734.1"/>
</dbReference>
<dbReference type="SUPFAM" id="SSF53474">
    <property type="entry name" value="alpha/beta-Hydrolases"/>
    <property type="match status" value="1"/>
</dbReference>
<dbReference type="GO" id="GO:0016787">
    <property type="term" value="F:hydrolase activity"/>
    <property type="evidence" value="ECO:0007669"/>
    <property type="project" value="UniProtKB-KW"/>
</dbReference>
<dbReference type="InterPro" id="IPR050266">
    <property type="entry name" value="AB_hydrolase_sf"/>
</dbReference>
<evidence type="ECO:0000313" key="2">
    <source>
        <dbReference type="EMBL" id="ADQ79851.1"/>
    </source>
</evidence>
<name>E4T557_PALPW</name>
<sequence length="261" mass="29744">MKDFYLQQEDYHLFIRQIDTFPKNGNKPTLVFLHDSWGCVEMWGNFPEVLIGMTGLNALLYDRRGYGQSSPFAVTQRTEFYLHDEAHELVRILDSLNINDVIIYGHSDGATIALLTASFYPARVKGLILEGAHSFIEDSGKAAVLETRERAKTTSLLESLIKYHGAKTSELFRLWHETWLSDYFAEWTIVPLLRNIACPVLAFQGESDEFGSVEQLYVLKREISGSVRVSEIPCAGHTPRKEAEVSTLQLIKEWLDITKLQ</sequence>
<dbReference type="HOGENOM" id="CLU_020336_26_0_10"/>
<keyword evidence="2" id="KW-0378">Hydrolase</keyword>
<dbReference type="EMBL" id="CP002345">
    <property type="protein sequence ID" value="ADQ79851.1"/>
    <property type="molecule type" value="Genomic_DNA"/>
</dbReference>
<dbReference type="STRING" id="694427.Palpr_1712"/>
<dbReference type="InterPro" id="IPR000073">
    <property type="entry name" value="AB_hydrolase_1"/>
</dbReference>
<dbReference type="OrthoDB" id="2247630at2"/>
<proteinExistence type="predicted"/>
<evidence type="ECO:0000313" key="3">
    <source>
        <dbReference type="Proteomes" id="UP000008718"/>
    </source>
</evidence>
<gene>
    <name evidence="2" type="ordered locus">Palpr_1712</name>
</gene>
<organism evidence="2 3">
    <name type="scientific">Paludibacter propionicigenes (strain DSM 17365 / JCM 13257 / WB4)</name>
    <dbReference type="NCBI Taxonomy" id="694427"/>
    <lineage>
        <taxon>Bacteria</taxon>
        <taxon>Pseudomonadati</taxon>
        <taxon>Bacteroidota</taxon>
        <taxon>Bacteroidia</taxon>
        <taxon>Bacteroidales</taxon>
        <taxon>Paludibacteraceae</taxon>
        <taxon>Paludibacter</taxon>
    </lineage>
</organism>
<keyword evidence="3" id="KW-1185">Reference proteome</keyword>
<dbReference type="KEGG" id="ppn:Palpr_1712"/>
<dbReference type="Gene3D" id="3.40.50.1820">
    <property type="entry name" value="alpha/beta hydrolase"/>
    <property type="match status" value="1"/>
</dbReference>
<dbReference type="Proteomes" id="UP000008718">
    <property type="component" value="Chromosome"/>
</dbReference>
<dbReference type="GO" id="GO:0016020">
    <property type="term" value="C:membrane"/>
    <property type="evidence" value="ECO:0007669"/>
    <property type="project" value="TreeGrafter"/>
</dbReference>
<dbReference type="AlphaFoldDB" id="E4T557"/>
<feature type="domain" description="AB hydrolase-1" evidence="1">
    <location>
        <begin position="55"/>
        <end position="138"/>
    </location>
</feature>
<dbReference type="eggNOG" id="COG0596">
    <property type="taxonomic scope" value="Bacteria"/>
</dbReference>
<dbReference type="Pfam" id="PF00561">
    <property type="entry name" value="Abhydrolase_1"/>
    <property type="match status" value="1"/>
</dbReference>
<protein>
    <submittedName>
        <fullName evidence="2">Alpha/beta hydrolase fold protein</fullName>
    </submittedName>
</protein>
<dbReference type="PANTHER" id="PTHR43798">
    <property type="entry name" value="MONOACYLGLYCEROL LIPASE"/>
    <property type="match status" value="1"/>
</dbReference>
<dbReference type="PANTHER" id="PTHR43798:SF33">
    <property type="entry name" value="HYDROLASE, PUTATIVE (AFU_ORTHOLOGUE AFUA_2G14860)-RELATED"/>
    <property type="match status" value="1"/>
</dbReference>
<dbReference type="InterPro" id="IPR029058">
    <property type="entry name" value="AB_hydrolase_fold"/>
</dbReference>
<reference evidence="2 3" key="2">
    <citation type="journal article" date="2011" name="Stand. Genomic Sci.">
        <title>Complete genome sequence of Paludibacter propionicigenes type strain (WB4).</title>
        <authorList>
            <person name="Gronow S."/>
            <person name="Munk C."/>
            <person name="Lapidus A."/>
            <person name="Nolan M."/>
            <person name="Lucas S."/>
            <person name="Hammon N."/>
            <person name="Deshpande S."/>
            <person name="Cheng J.F."/>
            <person name="Tapia R."/>
            <person name="Han C."/>
            <person name="Goodwin L."/>
            <person name="Pitluck S."/>
            <person name="Liolios K."/>
            <person name="Ivanova N."/>
            <person name="Mavromatis K."/>
            <person name="Mikhailova N."/>
            <person name="Pati A."/>
            <person name="Chen A."/>
            <person name="Palaniappan K."/>
            <person name="Land M."/>
            <person name="Hauser L."/>
            <person name="Chang Y.J."/>
            <person name="Jeffries C.D."/>
            <person name="Brambilla E."/>
            <person name="Rohde M."/>
            <person name="Goker M."/>
            <person name="Detter J.C."/>
            <person name="Woyke T."/>
            <person name="Bristow J."/>
            <person name="Eisen J.A."/>
            <person name="Markowitz V."/>
            <person name="Hugenholtz P."/>
            <person name="Kyrpides N.C."/>
            <person name="Klenk H.P."/>
        </authorList>
    </citation>
    <scope>NUCLEOTIDE SEQUENCE [LARGE SCALE GENOMIC DNA]</scope>
    <source>
        <strain evidence="3">DSM 17365 / JCM 13257 / WB4</strain>
    </source>
</reference>
<accession>E4T557</accession>
<evidence type="ECO:0000259" key="1">
    <source>
        <dbReference type="Pfam" id="PF00561"/>
    </source>
</evidence>